<name>A0A6J7WJ50_9CAUD</name>
<dbReference type="GO" id="GO:0044423">
    <property type="term" value="C:virion component"/>
    <property type="evidence" value="ECO:0007669"/>
    <property type="project" value="UniProtKB-KW"/>
</dbReference>
<dbReference type="Pfam" id="PF05065">
    <property type="entry name" value="Phage_capsid"/>
    <property type="match status" value="1"/>
</dbReference>
<gene>
    <name evidence="4" type="ORF">UFOVP210_15</name>
</gene>
<evidence type="ECO:0000256" key="2">
    <source>
        <dbReference type="ARBA" id="ARBA00022844"/>
    </source>
</evidence>
<dbReference type="InterPro" id="IPR054612">
    <property type="entry name" value="Phage_capsid-like_C"/>
</dbReference>
<evidence type="ECO:0000313" key="4">
    <source>
        <dbReference type="EMBL" id="CAB5217810.1"/>
    </source>
</evidence>
<evidence type="ECO:0000259" key="3">
    <source>
        <dbReference type="Pfam" id="PF05065"/>
    </source>
</evidence>
<dbReference type="NCBIfam" id="TIGR01554">
    <property type="entry name" value="major_cap_HK97"/>
    <property type="match status" value="1"/>
</dbReference>
<evidence type="ECO:0000256" key="1">
    <source>
        <dbReference type="ARBA" id="ARBA00004328"/>
    </source>
</evidence>
<dbReference type="InterPro" id="IPR024455">
    <property type="entry name" value="Phage_capsid"/>
</dbReference>
<comment type="subcellular location">
    <subcellularLocation>
        <location evidence="1">Virion</location>
    </subcellularLocation>
</comment>
<sequence>MIMTKETLLDQKRENAIKAREILTSPDGSTEEAQKFIDANLEIDKKLELFDAVEDIPVKSAETKMETKVEFKAGAYLNQDLPFSGTRQEKEYKAYTFGKYLQANSFGSQEAKSWLKNNGHLKANNEGTSTSGGLLTPDIVLPDLIMLRDTYGVVRREAYKVPMQSDVQVVPNLTGDGTTVWGVENTANTAYDLTFANVGLTAKKLNAYNIFSTELRDDAVIDYAAAAAKSLMFALAKEEDRVFFKGNSINATDGNIDGIFQSVIKVDATLANIAGLVIAPTGSINTPANLTIATYRLMVSKLPQYALNAKWYVSKPYFYTRMANLGDALSGNAIGDYANYWGPSPMFLGYPVVFVQNLDPDLTANNPICCLADLSVGVCLGDRMSMEIGQSDQVKYMEDSIVIRAKERVAFNAFDKGNASATASSRVPGSLIVLAAAAT</sequence>
<reference evidence="4" key="1">
    <citation type="submission" date="2020-05" db="EMBL/GenBank/DDBJ databases">
        <authorList>
            <person name="Chiriac C."/>
            <person name="Salcher M."/>
            <person name="Ghai R."/>
            <person name="Kavagutti S V."/>
        </authorList>
    </citation>
    <scope>NUCLEOTIDE SEQUENCE</scope>
</reference>
<protein>
    <submittedName>
        <fullName evidence="4">Major_cap_HK97, phage major capsid protein, HK97 family</fullName>
    </submittedName>
</protein>
<keyword evidence="2" id="KW-0946">Virion</keyword>
<proteinExistence type="predicted"/>
<dbReference type="EMBL" id="LR798251">
    <property type="protein sequence ID" value="CAB5217810.1"/>
    <property type="molecule type" value="Genomic_DNA"/>
</dbReference>
<dbReference type="SUPFAM" id="SSF56563">
    <property type="entry name" value="Major capsid protein gp5"/>
    <property type="match status" value="1"/>
</dbReference>
<accession>A0A6J7WJ50</accession>
<organism evidence="4">
    <name type="scientific">uncultured Caudovirales phage</name>
    <dbReference type="NCBI Taxonomy" id="2100421"/>
    <lineage>
        <taxon>Viruses</taxon>
        <taxon>Duplodnaviria</taxon>
        <taxon>Heunggongvirae</taxon>
        <taxon>Uroviricota</taxon>
        <taxon>Caudoviricetes</taxon>
        <taxon>Peduoviridae</taxon>
        <taxon>Maltschvirus</taxon>
        <taxon>Maltschvirus maltsch</taxon>
    </lineage>
</organism>
<feature type="domain" description="Phage capsid-like C-terminal" evidence="3">
    <location>
        <begin position="132"/>
        <end position="416"/>
    </location>
</feature>